<evidence type="ECO:0000256" key="3">
    <source>
        <dbReference type="ARBA" id="ARBA00023125"/>
    </source>
</evidence>
<feature type="domain" description="Type I restriction modification DNA specificity" evidence="4">
    <location>
        <begin position="258"/>
        <end position="410"/>
    </location>
</feature>
<dbReference type="Gene3D" id="1.10.287.1120">
    <property type="entry name" value="Bipartite methylase S protein"/>
    <property type="match status" value="1"/>
</dbReference>
<protein>
    <submittedName>
        <fullName evidence="5">Type I restriction enzyme, S subunit</fullName>
    </submittedName>
</protein>
<evidence type="ECO:0000313" key="6">
    <source>
        <dbReference type="Proteomes" id="UP000199595"/>
    </source>
</evidence>
<dbReference type="Pfam" id="PF01420">
    <property type="entry name" value="Methylase_S"/>
    <property type="match status" value="2"/>
</dbReference>
<dbReference type="GO" id="GO:0003677">
    <property type="term" value="F:DNA binding"/>
    <property type="evidence" value="ECO:0007669"/>
    <property type="project" value="UniProtKB-KW"/>
</dbReference>
<dbReference type="PANTHER" id="PTHR30408">
    <property type="entry name" value="TYPE-1 RESTRICTION ENZYME ECOKI SPECIFICITY PROTEIN"/>
    <property type="match status" value="1"/>
</dbReference>
<dbReference type="PANTHER" id="PTHR30408:SF12">
    <property type="entry name" value="TYPE I RESTRICTION ENZYME MJAVIII SPECIFICITY SUBUNIT"/>
    <property type="match status" value="1"/>
</dbReference>
<dbReference type="InterPro" id="IPR044946">
    <property type="entry name" value="Restrct_endonuc_typeI_TRD_sf"/>
</dbReference>
<feature type="domain" description="Type I restriction modification DNA specificity" evidence="4">
    <location>
        <begin position="21"/>
        <end position="184"/>
    </location>
</feature>
<evidence type="ECO:0000259" key="4">
    <source>
        <dbReference type="Pfam" id="PF01420"/>
    </source>
</evidence>
<dbReference type="OrthoDB" id="667970at2"/>
<keyword evidence="6" id="KW-1185">Reference proteome</keyword>
<dbReference type="SUPFAM" id="SSF116734">
    <property type="entry name" value="DNA methylase specificity domain"/>
    <property type="match status" value="2"/>
</dbReference>
<dbReference type="RefSeq" id="WP_090123891.1">
    <property type="nucleotide sequence ID" value="NZ_FNNJ01000006.1"/>
</dbReference>
<dbReference type="Gene3D" id="3.90.220.20">
    <property type="entry name" value="DNA methylase specificity domains"/>
    <property type="match status" value="2"/>
</dbReference>
<dbReference type="Proteomes" id="UP000199595">
    <property type="component" value="Unassembled WGS sequence"/>
</dbReference>
<dbReference type="GO" id="GO:0009307">
    <property type="term" value="P:DNA restriction-modification system"/>
    <property type="evidence" value="ECO:0007669"/>
    <property type="project" value="UniProtKB-KW"/>
</dbReference>
<evidence type="ECO:0000313" key="5">
    <source>
        <dbReference type="EMBL" id="SDX54851.1"/>
    </source>
</evidence>
<sequence length="429" mass="48888">MEVVKKEIPGGWEKDFGYNYFNVQGGYAFKSNDYQNEGVLLVRIGNVGNGDFVYKDVIYVPNRFLKSHSNFLLNSGDVLMGLTGDLGKICILENGDFPFILNQRVGKFNCKKINNKYLQYLLSSQVVQNNLDSLFAGGAQKNISPVQIEKLEYILPKSKTEQQKIAEVLSKVDRAIEETKQIIAKYQRIKTGLMQDLLTKGIDENGNIRSEETHQFKDSPLGRIPVEWECIQLEYCKRKNTTITYGIVQTYEHIEDGIPVLRTIDLNKDGINSVDKLLRTKKSISDKFKRTILEENDIVCNVRASVGDFNLVGKEYIGCNTTRGVARIVPKSEINNSFLTWFLKSYTNEKQMELLIKGTTFIDINIGDLRKIWVLLPNLISEQNDISDKLDKISSIIYDTDIELKKLQKIKTGLMQDLLSGKKRVTNLL</sequence>
<dbReference type="AlphaFoldDB" id="A0A1H3CL19"/>
<name>A0A1H3CL19_9FLAO</name>
<gene>
    <name evidence="5" type="ORF">SAMN05444411_106195</name>
</gene>
<dbReference type="STRING" id="762486.SAMN05444411_106195"/>
<dbReference type="InterPro" id="IPR000055">
    <property type="entry name" value="Restrct_endonuc_typeI_TRD"/>
</dbReference>
<comment type="similarity">
    <text evidence="1">Belongs to the type-I restriction system S methylase family.</text>
</comment>
<keyword evidence="3" id="KW-0238">DNA-binding</keyword>
<evidence type="ECO:0000256" key="2">
    <source>
        <dbReference type="ARBA" id="ARBA00022747"/>
    </source>
</evidence>
<proteinExistence type="inferred from homology"/>
<dbReference type="EMBL" id="FNNJ01000006">
    <property type="protein sequence ID" value="SDX54851.1"/>
    <property type="molecule type" value="Genomic_DNA"/>
</dbReference>
<dbReference type="CDD" id="cd17256">
    <property type="entry name" value="RMtype1_S_EcoJA65PI-TRD1-CR1_like"/>
    <property type="match status" value="1"/>
</dbReference>
<dbReference type="InterPro" id="IPR052021">
    <property type="entry name" value="Type-I_RS_S_subunit"/>
</dbReference>
<reference evidence="5 6" key="1">
    <citation type="submission" date="2016-10" db="EMBL/GenBank/DDBJ databases">
        <authorList>
            <person name="de Groot N.N."/>
        </authorList>
    </citation>
    <scope>NUCLEOTIDE SEQUENCE [LARGE SCALE GENOMIC DNA]</scope>
    <source>
        <strain evidence="5 6">DSM 24956</strain>
    </source>
</reference>
<accession>A0A1H3CL19</accession>
<evidence type="ECO:0000256" key="1">
    <source>
        <dbReference type="ARBA" id="ARBA00010923"/>
    </source>
</evidence>
<keyword evidence="2" id="KW-0680">Restriction system</keyword>
<dbReference type="CDD" id="cd17278">
    <property type="entry name" value="RMtype1_S_LdeBORF1052P-TRD2-CR2"/>
    <property type="match status" value="1"/>
</dbReference>
<organism evidence="5 6">
    <name type="scientific">Lutibacter oricola</name>
    <dbReference type="NCBI Taxonomy" id="762486"/>
    <lineage>
        <taxon>Bacteria</taxon>
        <taxon>Pseudomonadati</taxon>
        <taxon>Bacteroidota</taxon>
        <taxon>Flavobacteriia</taxon>
        <taxon>Flavobacteriales</taxon>
        <taxon>Flavobacteriaceae</taxon>
        <taxon>Lutibacter</taxon>
    </lineage>
</organism>